<dbReference type="Gene3D" id="3.90.180.10">
    <property type="entry name" value="Medium-chain alcohol dehydrogenases, catalytic domain"/>
    <property type="match status" value="1"/>
</dbReference>
<evidence type="ECO:0000256" key="2">
    <source>
        <dbReference type="ARBA" id="ARBA00008072"/>
    </source>
</evidence>
<dbReference type="EMBL" id="CABFNO020000776">
    <property type="protein sequence ID" value="CAG9961938.1"/>
    <property type="molecule type" value="Genomic_DNA"/>
</dbReference>
<comment type="similarity">
    <text evidence="2 11">Belongs to the zinc-containing alcohol dehydrogenase family.</text>
</comment>
<proteinExistence type="inferred from homology"/>
<dbReference type="InterPro" id="IPR013154">
    <property type="entry name" value="ADH-like_N"/>
</dbReference>
<dbReference type="InterPro" id="IPR036291">
    <property type="entry name" value="NAD(P)-bd_dom_sf"/>
</dbReference>
<evidence type="ECO:0000256" key="11">
    <source>
        <dbReference type="RuleBase" id="RU361277"/>
    </source>
</evidence>
<evidence type="ECO:0000256" key="1">
    <source>
        <dbReference type="ARBA" id="ARBA00001947"/>
    </source>
</evidence>
<evidence type="ECO:0000256" key="6">
    <source>
        <dbReference type="ARBA" id="ARBA00022833"/>
    </source>
</evidence>
<sequence>MAKDADYKLLGWVAEDSESALGKLSWKEYEPKAWEESDVDVKISHSGVCGSDIHTLRDDWGGTIFPCVVGHEIVGTVVRVGSQAGDFKIGETVGIGAQSDSCRSRDGPCKACETDEENYCRQRINTYDSIHRNGSIAQGGFGLYARAPAHFVIRIPPGVDPAHAAPMLCGGVTVYSPFKHHGVGPGSRVGIIGIGGLGHFAIMFAKAMGASKIVAISRRLDKKKDALALGADEYIASAEDEGWEAKHSRSLDVVLSTISSKVCSPVPMGGYLGLLDVGGTFVQLGLPEEGLHLMASSLTKTRARLAGSIIGSPSEIREMLQLAADKEIKPWVELRPMEEANQAILDMADGLPRYRYVLTTSGSS</sequence>
<dbReference type="InterPro" id="IPR020843">
    <property type="entry name" value="ER"/>
</dbReference>
<evidence type="ECO:0000256" key="7">
    <source>
        <dbReference type="ARBA" id="ARBA00022857"/>
    </source>
</evidence>
<reference evidence="13" key="1">
    <citation type="submission" date="2021-10" db="EMBL/GenBank/DDBJ databases">
        <authorList>
            <person name="Piombo E."/>
        </authorList>
    </citation>
    <scope>NUCLEOTIDE SEQUENCE</scope>
</reference>
<dbReference type="OrthoDB" id="1879366at2759"/>
<dbReference type="Pfam" id="PF00107">
    <property type="entry name" value="ADH_zinc_N"/>
    <property type="match status" value="1"/>
</dbReference>
<evidence type="ECO:0000313" key="13">
    <source>
        <dbReference type="EMBL" id="CAG9961938.1"/>
    </source>
</evidence>
<dbReference type="PANTHER" id="PTHR42683">
    <property type="entry name" value="ALDEHYDE REDUCTASE"/>
    <property type="match status" value="1"/>
</dbReference>
<keyword evidence="5 11" id="KW-0479">Metal-binding</keyword>
<evidence type="ECO:0000256" key="8">
    <source>
        <dbReference type="ARBA" id="ARBA00023002"/>
    </source>
</evidence>
<feature type="domain" description="Enoyl reductase (ER)" evidence="12">
    <location>
        <begin position="19"/>
        <end position="358"/>
    </location>
</feature>
<dbReference type="EC" id="1.1.1.2" evidence="9"/>
<evidence type="ECO:0000256" key="5">
    <source>
        <dbReference type="ARBA" id="ARBA00022723"/>
    </source>
</evidence>
<keyword evidence="7" id="KW-0521">NADP</keyword>
<keyword evidence="8" id="KW-0560">Oxidoreductase</keyword>
<dbReference type="SUPFAM" id="SSF50129">
    <property type="entry name" value="GroES-like"/>
    <property type="match status" value="1"/>
</dbReference>
<dbReference type="InterPro" id="IPR013149">
    <property type="entry name" value="ADH-like_C"/>
</dbReference>
<dbReference type="CDD" id="cd05283">
    <property type="entry name" value="CAD1"/>
    <property type="match status" value="1"/>
</dbReference>
<dbReference type="InterPro" id="IPR047109">
    <property type="entry name" value="CAD-like"/>
</dbReference>
<dbReference type="Gene3D" id="3.40.50.720">
    <property type="entry name" value="NAD(P)-binding Rossmann-like Domain"/>
    <property type="match status" value="1"/>
</dbReference>
<accession>A0A9N9TVM6</accession>
<dbReference type="SMART" id="SM00829">
    <property type="entry name" value="PKS_ER"/>
    <property type="match status" value="1"/>
</dbReference>
<comment type="subunit">
    <text evidence="3">Homodimer.</text>
</comment>
<comment type="catalytic activity">
    <reaction evidence="10">
        <text>a primary alcohol + NADP(+) = an aldehyde + NADPH + H(+)</text>
        <dbReference type="Rhea" id="RHEA:15937"/>
        <dbReference type="ChEBI" id="CHEBI:15378"/>
        <dbReference type="ChEBI" id="CHEBI:15734"/>
        <dbReference type="ChEBI" id="CHEBI:17478"/>
        <dbReference type="ChEBI" id="CHEBI:57783"/>
        <dbReference type="ChEBI" id="CHEBI:58349"/>
        <dbReference type="EC" id="1.1.1.2"/>
    </reaction>
    <physiologicalReaction direction="left-to-right" evidence="10">
        <dbReference type="Rhea" id="RHEA:15938"/>
    </physiologicalReaction>
    <physiologicalReaction direction="right-to-left" evidence="10">
        <dbReference type="Rhea" id="RHEA:15939"/>
    </physiologicalReaction>
</comment>
<dbReference type="GO" id="GO:0008270">
    <property type="term" value="F:zinc ion binding"/>
    <property type="evidence" value="ECO:0007669"/>
    <property type="project" value="InterPro"/>
</dbReference>
<dbReference type="PROSITE" id="PS00059">
    <property type="entry name" value="ADH_ZINC"/>
    <property type="match status" value="1"/>
</dbReference>
<evidence type="ECO:0000256" key="10">
    <source>
        <dbReference type="ARBA" id="ARBA00050997"/>
    </source>
</evidence>
<comment type="cofactor">
    <cofactor evidence="1 11">
        <name>Zn(2+)</name>
        <dbReference type="ChEBI" id="CHEBI:29105"/>
    </cofactor>
</comment>
<evidence type="ECO:0000313" key="14">
    <source>
        <dbReference type="Proteomes" id="UP000754883"/>
    </source>
</evidence>
<name>A0A9N9TVM6_9HYPO</name>
<keyword evidence="6 11" id="KW-0862">Zinc</keyword>
<dbReference type="FunFam" id="3.40.50.720:FF:000158">
    <property type="entry name" value="Zinc-binding alcohol dehydrogenase"/>
    <property type="match status" value="1"/>
</dbReference>
<comment type="caution">
    <text evidence="13">The sequence shown here is derived from an EMBL/GenBank/DDBJ whole genome shotgun (WGS) entry which is preliminary data.</text>
</comment>
<dbReference type="GO" id="GO:0008106">
    <property type="term" value="F:alcohol dehydrogenase (NADP+) activity"/>
    <property type="evidence" value="ECO:0007669"/>
    <property type="project" value="UniProtKB-EC"/>
</dbReference>
<dbReference type="GO" id="GO:0006066">
    <property type="term" value="P:alcohol metabolic process"/>
    <property type="evidence" value="ECO:0007669"/>
    <property type="project" value="UniProtKB-ARBA"/>
</dbReference>
<dbReference type="Pfam" id="PF08240">
    <property type="entry name" value="ADH_N"/>
    <property type="match status" value="1"/>
</dbReference>
<protein>
    <recommendedName>
        <fullName evidence="9">alcohol dehydrogenase (NADP(+))</fullName>
        <ecNumber evidence="9">1.1.1.2</ecNumber>
    </recommendedName>
</protein>
<dbReference type="SUPFAM" id="SSF51735">
    <property type="entry name" value="NAD(P)-binding Rossmann-fold domains"/>
    <property type="match status" value="1"/>
</dbReference>
<evidence type="ECO:0000256" key="3">
    <source>
        <dbReference type="ARBA" id="ARBA00011738"/>
    </source>
</evidence>
<dbReference type="Proteomes" id="UP000754883">
    <property type="component" value="Unassembled WGS sequence"/>
</dbReference>
<gene>
    <name evidence="13" type="ORF">CBYS24578_00018335</name>
</gene>
<evidence type="ECO:0000259" key="12">
    <source>
        <dbReference type="SMART" id="SM00829"/>
    </source>
</evidence>
<dbReference type="InterPro" id="IPR011032">
    <property type="entry name" value="GroES-like_sf"/>
</dbReference>
<dbReference type="AlphaFoldDB" id="A0A9N9TVM6"/>
<keyword evidence="14" id="KW-1185">Reference proteome</keyword>
<dbReference type="InterPro" id="IPR002328">
    <property type="entry name" value="ADH_Zn_CS"/>
</dbReference>
<organism evidence="13 14">
    <name type="scientific">Clonostachys byssicola</name>
    <dbReference type="NCBI Taxonomy" id="160290"/>
    <lineage>
        <taxon>Eukaryota</taxon>
        <taxon>Fungi</taxon>
        <taxon>Dikarya</taxon>
        <taxon>Ascomycota</taxon>
        <taxon>Pezizomycotina</taxon>
        <taxon>Sordariomycetes</taxon>
        <taxon>Hypocreomycetidae</taxon>
        <taxon>Hypocreales</taxon>
        <taxon>Bionectriaceae</taxon>
        <taxon>Clonostachys</taxon>
    </lineage>
</organism>
<evidence type="ECO:0000256" key="9">
    <source>
        <dbReference type="ARBA" id="ARBA00024074"/>
    </source>
</evidence>
<keyword evidence="4" id="KW-0597">Phosphoprotein</keyword>
<evidence type="ECO:0000256" key="4">
    <source>
        <dbReference type="ARBA" id="ARBA00022553"/>
    </source>
</evidence>